<name>A0A517Q0G7_9PLAN</name>
<dbReference type="Proteomes" id="UP000315647">
    <property type="component" value="Chromosome"/>
</dbReference>
<evidence type="ECO:0000313" key="2">
    <source>
        <dbReference type="Proteomes" id="UP000315647"/>
    </source>
</evidence>
<proteinExistence type="predicted"/>
<reference evidence="1 2" key="1">
    <citation type="submission" date="2019-03" db="EMBL/GenBank/DDBJ databases">
        <title>Deep-cultivation of Planctomycetes and their phenomic and genomic characterization uncovers novel biology.</title>
        <authorList>
            <person name="Wiegand S."/>
            <person name="Jogler M."/>
            <person name="Boedeker C."/>
            <person name="Pinto D."/>
            <person name="Vollmers J."/>
            <person name="Rivas-Marin E."/>
            <person name="Kohn T."/>
            <person name="Peeters S.H."/>
            <person name="Heuer A."/>
            <person name="Rast P."/>
            <person name="Oberbeckmann S."/>
            <person name="Bunk B."/>
            <person name="Jeske O."/>
            <person name="Meyerdierks A."/>
            <person name="Storesund J.E."/>
            <person name="Kallscheuer N."/>
            <person name="Luecker S."/>
            <person name="Lage O.M."/>
            <person name="Pohl T."/>
            <person name="Merkel B.J."/>
            <person name="Hornburger P."/>
            <person name="Mueller R.-W."/>
            <person name="Bruemmer F."/>
            <person name="Labrenz M."/>
            <person name="Spormann A.M."/>
            <person name="Op den Camp H."/>
            <person name="Overmann J."/>
            <person name="Amann R."/>
            <person name="Jetten M.S.M."/>
            <person name="Mascher T."/>
            <person name="Medema M.H."/>
            <person name="Devos D.P."/>
            <person name="Kaster A.-K."/>
            <person name="Ovreas L."/>
            <person name="Rohde M."/>
            <person name="Galperin M.Y."/>
            <person name="Jogler C."/>
        </authorList>
    </citation>
    <scope>NUCLEOTIDE SEQUENCE [LARGE SCALE GENOMIC DNA]</scope>
    <source>
        <strain evidence="1 2">Enr10</strain>
    </source>
</reference>
<dbReference type="RefSeq" id="WP_145447991.1">
    <property type="nucleotide sequence ID" value="NZ_CP037421.1"/>
</dbReference>
<evidence type="ECO:0008006" key="3">
    <source>
        <dbReference type="Google" id="ProtNLM"/>
    </source>
</evidence>
<dbReference type="EMBL" id="CP037421">
    <property type="protein sequence ID" value="QDT25112.1"/>
    <property type="molecule type" value="Genomic_DNA"/>
</dbReference>
<gene>
    <name evidence="1" type="ORF">Enr10x_04060</name>
</gene>
<accession>A0A517Q0G7</accession>
<organism evidence="1 2">
    <name type="scientific">Gimesia panareensis</name>
    <dbReference type="NCBI Taxonomy" id="2527978"/>
    <lineage>
        <taxon>Bacteria</taxon>
        <taxon>Pseudomonadati</taxon>
        <taxon>Planctomycetota</taxon>
        <taxon>Planctomycetia</taxon>
        <taxon>Planctomycetales</taxon>
        <taxon>Planctomycetaceae</taxon>
        <taxon>Gimesia</taxon>
    </lineage>
</organism>
<protein>
    <recommendedName>
        <fullName evidence="3">Alpha/beta hydrolase family protein</fullName>
    </recommendedName>
</protein>
<evidence type="ECO:0000313" key="1">
    <source>
        <dbReference type="EMBL" id="QDT25112.1"/>
    </source>
</evidence>
<sequence length="396" mass="45355">MPFDLEPIERYVAERVDSVISEGQLLREETIDHLQSSFGSATECASILNREKEKIDGRFADYLGRASQELLQDAFIFIDTIKEKVKPRKPNPRLYLLKNPHGSVWKDEDPQATEIKDVVDLTNRGAALCVHGMNYDGSINSAFKDYVKPLFKAWEISKNEDFPENDMLFVTYDSSWIEEMETTIYPSLEYMSHLHFFGAAAIWDEVERRAQITAEYLDPFVRHMLTNYEYLVTMSHSLGSFCTASLFSRLQKDGFQRSPNHWLTWINMESAITNSSLLPNQQFSDTHDFFRSDFGGAGDIWTFYSNKDITLRTFYLLARRQVALGQFGCRKIMHQSTSPPPPNWTKVGYNTTSVTGTSHGIGDVPPGAKDYFPKLHEYLKGQRLLSNILSIFGLSK</sequence>
<dbReference type="AlphaFoldDB" id="A0A517Q0G7"/>
<keyword evidence="2" id="KW-1185">Reference proteome</keyword>